<evidence type="ECO:0000256" key="2">
    <source>
        <dbReference type="SAM" id="Phobius"/>
    </source>
</evidence>
<evidence type="ECO:0000313" key="3">
    <source>
        <dbReference type="EMBL" id="SPF68411.1"/>
    </source>
</evidence>
<organism evidence="3 4">
    <name type="scientific">Propionibacterium ruminifibrarum</name>
    <dbReference type="NCBI Taxonomy" id="1962131"/>
    <lineage>
        <taxon>Bacteria</taxon>
        <taxon>Bacillati</taxon>
        <taxon>Actinomycetota</taxon>
        <taxon>Actinomycetes</taxon>
        <taxon>Propionibacteriales</taxon>
        <taxon>Propionibacteriaceae</taxon>
        <taxon>Propionibacterium</taxon>
    </lineage>
</organism>
<feature type="transmembrane region" description="Helical" evidence="2">
    <location>
        <begin position="27"/>
        <end position="49"/>
    </location>
</feature>
<keyword evidence="2" id="KW-1133">Transmembrane helix</keyword>
<protein>
    <submittedName>
        <fullName evidence="3">Uncharacterized protein</fullName>
    </submittedName>
</protein>
<accession>A0A375I2R8</accession>
<feature type="region of interest" description="Disordered" evidence="1">
    <location>
        <begin position="330"/>
        <end position="350"/>
    </location>
</feature>
<gene>
    <name evidence="3" type="ORF">PROPJV5_1406</name>
</gene>
<sequence>MSAPQPPGTGLPAAPKPAGRRPVNQRLIVGIVIALALAMVAAGIVTSWVRDRGTLGKAREVVEDYLTAVAEGDADRARSHLDTSRNYSGDDSLLTDEVLRASKERAPMSGIDVGEATKDQDRSATYHVPVSYTVGEDTVSTTVEVQVISSPDDPVVISLTRLRLDQYRGAEVTVNGVTARSNAPAVFPGSYTVAPASEYLEIVRGDVAATDVAKEDYTPSKESHLAVSEAGVELFRDKVVAEAERCLASTRLDPGCGAVMPQHPDPALYFKCAEVREGSVHRWQEPEEAARLHSVTPEPKIGSPTVIRADGDQLGRIRLTATCRQGDTWSEREMDRYDPGTRFGSPSLDLTDPDRKIMWTT</sequence>
<evidence type="ECO:0000313" key="4">
    <source>
        <dbReference type="Proteomes" id="UP000265962"/>
    </source>
</evidence>
<keyword evidence="4" id="KW-1185">Reference proteome</keyword>
<keyword evidence="2" id="KW-0812">Transmembrane</keyword>
<dbReference type="AlphaFoldDB" id="A0A375I2R8"/>
<dbReference type="OrthoDB" id="3727095at2"/>
<keyword evidence="2" id="KW-0472">Membrane</keyword>
<feature type="compositionally biased region" description="Basic and acidic residues" evidence="1">
    <location>
        <begin position="330"/>
        <end position="339"/>
    </location>
</feature>
<name>A0A375I2R8_9ACTN</name>
<dbReference type="Proteomes" id="UP000265962">
    <property type="component" value="Unassembled WGS sequence"/>
</dbReference>
<evidence type="ECO:0000256" key="1">
    <source>
        <dbReference type="SAM" id="MobiDB-lite"/>
    </source>
</evidence>
<reference evidence="4" key="1">
    <citation type="submission" date="2018-02" db="EMBL/GenBank/DDBJ databases">
        <authorList>
            <person name="Hornung B."/>
        </authorList>
    </citation>
    <scope>NUCLEOTIDE SEQUENCE [LARGE SCALE GENOMIC DNA]</scope>
</reference>
<dbReference type="RefSeq" id="WP_119715563.1">
    <property type="nucleotide sequence ID" value="NZ_OMOH01000004.1"/>
</dbReference>
<dbReference type="EMBL" id="OMOH01000004">
    <property type="protein sequence ID" value="SPF68411.1"/>
    <property type="molecule type" value="Genomic_DNA"/>
</dbReference>
<proteinExistence type="predicted"/>